<reference evidence="1 2" key="1">
    <citation type="journal article" date="2014" name="PLoS ONE">
        <title>Genome Sequence of Candidatus Nitrososphaera evergladensis from Group I.1b Enriched from Everglades Soil Reveals Novel Genomic Features of the Ammonia-Oxidizing Archaea.</title>
        <authorList>
            <person name="Zhalnina K.V."/>
            <person name="Dias R."/>
            <person name="Leonard M.T."/>
            <person name="Dorr de Quadros P."/>
            <person name="Camargo F.A."/>
            <person name="Drew J.C."/>
            <person name="Farmerie W.G."/>
            <person name="Daroub S.H."/>
            <person name="Triplett E.W."/>
        </authorList>
    </citation>
    <scope>NUCLEOTIDE SEQUENCE [LARGE SCALE GENOMIC DNA]</scope>
    <source>
        <strain evidence="1 2">SR1</strain>
    </source>
</reference>
<name>A0A075MND5_9ARCH</name>
<dbReference type="Proteomes" id="UP000028194">
    <property type="component" value="Chromosome"/>
</dbReference>
<protein>
    <submittedName>
        <fullName evidence="1">Uncharacterized protein</fullName>
    </submittedName>
</protein>
<sequence length="62" mass="6890">MAEKTVNISSLKSPWLSSLRPNSALRALIASEPDVLSCDERIVKLPMLQKIFRYKTSSAQVA</sequence>
<dbReference type="HOGENOM" id="CLU_2893044_0_0_2"/>
<proteinExistence type="predicted"/>
<gene>
    <name evidence="1" type="ORF">NTE_00235</name>
</gene>
<evidence type="ECO:0000313" key="1">
    <source>
        <dbReference type="EMBL" id="AIF82317.1"/>
    </source>
</evidence>
<accession>A0A075MND5</accession>
<organism evidence="1 2">
    <name type="scientific">Candidatus Nitrososphaera evergladensis SR1</name>
    <dbReference type="NCBI Taxonomy" id="1459636"/>
    <lineage>
        <taxon>Archaea</taxon>
        <taxon>Nitrososphaerota</taxon>
        <taxon>Nitrososphaeria</taxon>
        <taxon>Nitrososphaerales</taxon>
        <taxon>Nitrososphaeraceae</taxon>
        <taxon>Nitrososphaera</taxon>
    </lineage>
</organism>
<dbReference type="KEGG" id="nev:NTE_00235"/>
<dbReference type="AlphaFoldDB" id="A0A075MND5"/>
<evidence type="ECO:0000313" key="2">
    <source>
        <dbReference type="Proteomes" id="UP000028194"/>
    </source>
</evidence>
<keyword evidence="2" id="KW-1185">Reference proteome</keyword>
<dbReference type="EMBL" id="CP007174">
    <property type="protein sequence ID" value="AIF82317.1"/>
    <property type="molecule type" value="Genomic_DNA"/>
</dbReference>